<dbReference type="PROSITE" id="PS51257">
    <property type="entry name" value="PROKAR_LIPOPROTEIN"/>
    <property type="match status" value="1"/>
</dbReference>
<organism evidence="9">
    <name type="scientific">Micromonospora carbonacea</name>
    <dbReference type="NCBI Taxonomy" id="47853"/>
    <lineage>
        <taxon>Bacteria</taxon>
        <taxon>Bacillati</taxon>
        <taxon>Actinomycetota</taxon>
        <taxon>Actinomycetes</taxon>
        <taxon>Micromonosporales</taxon>
        <taxon>Micromonosporaceae</taxon>
        <taxon>Micromonospora</taxon>
    </lineage>
</organism>
<evidence type="ECO:0000313" key="9">
    <source>
        <dbReference type="EMBL" id="QLJ99718.1"/>
    </source>
</evidence>
<evidence type="ECO:0000256" key="7">
    <source>
        <dbReference type="SAM" id="Phobius"/>
    </source>
</evidence>
<keyword evidence="4 7" id="KW-1133">Transmembrane helix</keyword>
<evidence type="ECO:0000256" key="6">
    <source>
        <dbReference type="SAM" id="MobiDB-lite"/>
    </source>
</evidence>
<evidence type="ECO:0000256" key="1">
    <source>
        <dbReference type="ARBA" id="ARBA00004651"/>
    </source>
</evidence>
<accession>A0A7D5Y6J8</accession>
<evidence type="ECO:0000256" key="5">
    <source>
        <dbReference type="ARBA" id="ARBA00023136"/>
    </source>
</evidence>
<feature type="region of interest" description="Disordered" evidence="6">
    <location>
        <begin position="60"/>
        <end position="91"/>
    </location>
</feature>
<reference evidence="9" key="1">
    <citation type="submission" date="2020-08" db="EMBL/GenBank/DDBJ databases">
        <title>A bifunctional nitrone conjugated secondary metabolite targeting the ribosome.</title>
        <authorList>
            <person name="Limbrick E.M."/>
            <person name="Graf M."/>
            <person name="Derewacz D.K."/>
            <person name="Nguyen F."/>
            <person name="Spraggins J.M."/>
            <person name="Wieland M."/>
            <person name="Ynigez-Gutierrez A.E."/>
            <person name="Reisman B.J."/>
            <person name="Zinshteyn B."/>
            <person name="McCulloch K."/>
            <person name="Iverson T.M."/>
            <person name="Green R."/>
            <person name="Wilson D.N."/>
            <person name="Bachmann B.O."/>
        </authorList>
    </citation>
    <scope>NUCLEOTIDE SEQUENCE</scope>
    <source>
        <strain evidence="9">Africana</strain>
    </source>
</reference>
<gene>
    <name evidence="9" type="ORF">HZU44_06315</name>
</gene>
<feature type="transmembrane region" description="Helical" evidence="7">
    <location>
        <begin position="36"/>
        <end position="57"/>
    </location>
</feature>
<dbReference type="GO" id="GO:0005886">
    <property type="term" value="C:plasma membrane"/>
    <property type="evidence" value="ECO:0007669"/>
    <property type="project" value="UniProtKB-SubCell"/>
</dbReference>
<name>A0A7D5Y6J8_9ACTN</name>
<keyword evidence="5 7" id="KW-0472">Membrane</keyword>
<feature type="region of interest" description="Disordered" evidence="6">
    <location>
        <begin position="118"/>
        <end position="137"/>
    </location>
</feature>
<evidence type="ECO:0000259" key="8">
    <source>
        <dbReference type="Pfam" id="PF13396"/>
    </source>
</evidence>
<evidence type="ECO:0000256" key="4">
    <source>
        <dbReference type="ARBA" id="ARBA00022989"/>
    </source>
</evidence>
<keyword evidence="2" id="KW-1003">Cell membrane</keyword>
<dbReference type="Pfam" id="PF13396">
    <property type="entry name" value="PLDc_N"/>
    <property type="match status" value="1"/>
</dbReference>
<sequence>MVRLYALLFLAQISLAVCALISCLSAEEEAIRGLPRIAWVLVILVFPLVGPIAWFLAGRQRPAGQAGRSRRAPGARGGPRRPPAPDDDPEFLESLAERSRRQDDELFHRWEEDLRRREDDLRRREGDPPREENRPEV</sequence>
<keyword evidence="3 7" id="KW-0812">Transmembrane</keyword>
<evidence type="ECO:0000256" key="2">
    <source>
        <dbReference type="ARBA" id="ARBA00022475"/>
    </source>
</evidence>
<comment type="subcellular location">
    <subcellularLocation>
        <location evidence="1">Cell membrane</location>
        <topology evidence="1">Multi-pass membrane protein</topology>
    </subcellularLocation>
</comment>
<proteinExistence type="predicted"/>
<dbReference type="InterPro" id="IPR027379">
    <property type="entry name" value="CLS_N"/>
</dbReference>
<dbReference type="AlphaFoldDB" id="A0A7D5Y6J8"/>
<evidence type="ECO:0000256" key="3">
    <source>
        <dbReference type="ARBA" id="ARBA00022692"/>
    </source>
</evidence>
<feature type="domain" description="Cardiolipin synthase N-terminal" evidence="8">
    <location>
        <begin position="15"/>
        <end position="59"/>
    </location>
</feature>
<protein>
    <submittedName>
        <fullName evidence="9">PLDc_N domain-containing protein</fullName>
    </submittedName>
</protein>
<dbReference type="EMBL" id="CP058905">
    <property type="protein sequence ID" value="QLJ99718.1"/>
    <property type="molecule type" value="Genomic_DNA"/>
</dbReference>